<sequence length="180" mass="20560">PGDTPGIGTFHDFFFRWWGSEKKHLSHKKKSKKARKRKPKKGKNGEKAPVSKPGRVKRLVEWVIPRLDQKREMPSDRLFDFFQAEILTVSAKLGLLGDAENINVAGDGTPVITASHVRSKPTCKCHAQGIANCKHHRVYSQPDCDSGWDSHREKYFNGYHLYMINACDSPYDLPLYPRLN</sequence>
<name>A0A3E0WHZ3_9BACI</name>
<feature type="non-terminal residue" evidence="2">
    <location>
        <position position="180"/>
    </location>
</feature>
<feature type="non-terminal residue" evidence="2">
    <location>
        <position position="1"/>
    </location>
</feature>
<dbReference type="EMBL" id="NFZX01000156">
    <property type="protein sequence ID" value="RFA31586.1"/>
    <property type="molecule type" value="Genomic_DNA"/>
</dbReference>
<proteinExistence type="predicted"/>
<gene>
    <name evidence="2" type="ORF">CAI16_20480</name>
</gene>
<dbReference type="AlphaFoldDB" id="A0A3E0WHZ3"/>
<organism evidence="2 3">
    <name type="scientific">Virgibacillus dokdonensis</name>
    <dbReference type="NCBI Taxonomy" id="302167"/>
    <lineage>
        <taxon>Bacteria</taxon>
        <taxon>Bacillati</taxon>
        <taxon>Bacillota</taxon>
        <taxon>Bacilli</taxon>
        <taxon>Bacillales</taxon>
        <taxon>Bacillaceae</taxon>
        <taxon>Virgibacillus</taxon>
    </lineage>
</organism>
<dbReference type="Proteomes" id="UP000256488">
    <property type="component" value="Unassembled WGS sequence"/>
</dbReference>
<feature type="region of interest" description="Disordered" evidence="1">
    <location>
        <begin position="22"/>
        <end position="52"/>
    </location>
</feature>
<feature type="compositionally biased region" description="Basic residues" evidence="1">
    <location>
        <begin position="24"/>
        <end position="42"/>
    </location>
</feature>
<evidence type="ECO:0000313" key="3">
    <source>
        <dbReference type="Proteomes" id="UP000256488"/>
    </source>
</evidence>
<reference evidence="2 3" key="1">
    <citation type="submission" date="2017-05" db="EMBL/GenBank/DDBJ databases">
        <title>Virgibacillus sp. AK90 isolated from a saltern of Kakinada, India.</title>
        <authorList>
            <person name="Gupta V."/>
            <person name="Sidhu C."/>
            <person name="Korpole S."/>
            <person name="Pinnaka A.K."/>
        </authorList>
    </citation>
    <scope>NUCLEOTIDE SEQUENCE [LARGE SCALE GENOMIC DNA]</scope>
    <source>
        <strain evidence="2 3">AK90</strain>
    </source>
</reference>
<accession>A0A3E0WHZ3</accession>
<evidence type="ECO:0000256" key="1">
    <source>
        <dbReference type="SAM" id="MobiDB-lite"/>
    </source>
</evidence>
<protein>
    <submittedName>
        <fullName evidence="2">Transposase</fullName>
    </submittedName>
</protein>
<evidence type="ECO:0000313" key="2">
    <source>
        <dbReference type="EMBL" id="RFA31586.1"/>
    </source>
</evidence>
<comment type="caution">
    <text evidence="2">The sequence shown here is derived from an EMBL/GenBank/DDBJ whole genome shotgun (WGS) entry which is preliminary data.</text>
</comment>